<keyword evidence="6 7" id="KW-0472">Membrane</keyword>
<dbReference type="RefSeq" id="WP_167849179.1">
    <property type="nucleotide sequence ID" value="NZ_CABJBN010000002.1"/>
</dbReference>
<evidence type="ECO:0000256" key="7">
    <source>
        <dbReference type="SAM" id="Phobius"/>
    </source>
</evidence>
<feature type="transmembrane region" description="Helical" evidence="7">
    <location>
        <begin position="292"/>
        <end position="313"/>
    </location>
</feature>
<dbReference type="Proteomes" id="UP000650485">
    <property type="component" value="Unassembled WGS sequence"/>
</dbReference>
<dbReference type="EMBL" id="JACSZT010000020">
    <property type="protein sequence ID" value="MBC6499534.1"/>
    <property type="molecule type" value="Genomic_DNA"/>
</dbReference>
<feature type="transmembrane region" description="Helical" evidence="7">
    <location>
        <begin position="222"/>
        <end position="243"/>
    </location>
</feature>
<feature type="transmembrane region" description="Helical" evidence="7">
    <location>
        <begin position="12"/>
        <end position="33"/>
    </location>
</feature>
<evidence type="ECO:0000259" key="8">
    <source>
        <dbReference type="Pfam" id="PF01757"/>
    </source>
</evidence>
<feature type="transmembrane region" description="Helical" evidence="7">
    <location>
        <begin position="196"/>
        <end position="216"/>
    </location>
</feature>
<comment type="similarity">
    <text evidence="2">Belongs to the acyltransferase 3 family.</text>
</comment>
<evidence type="ECO:0000313" key="10">
    <source>
        <dbReference type="Proteomes" id="UP000650485"/>
    </source>
</evidence>
<keyword evidence="5 7" id="KW-1133">Transmembrane helix</keyword>
<proteinExistence type="inferred from homology"/>
<evidence type="ECO:0000313" key="9">
    <source>
        <dbReference type="EMBL" id="MBC6499534.1"/>
    </source>
</evidence>
<evidence type="ECO:0000256" key="1">
    <source>
        <dbReference type="ARBA" id="ARBA00004651"/>
    </source>
</evidence>
<dbReference type="PANTHER" id="PTHR40074">
    <property type="entry name" value="O-ACETYLTRANSFERASE WECH"/>
    <property type="match status" value="1"/>
</dbReference>
<evidence type="ECO:0000256" key="6">
    <source>
        <dbReference type="ARBA" id="ARBA00023136"/>
    </source>
</evidence>
<dbReference type="GO" id="GO:0005886">
    <property type="term" value="C:plasma membrane"/>
    <property type="evidence" value="ECO:0007669"/>
    <property type="project" value="UniProtKB-SubCell"/>
</dbReference>
<organism evidence="9 10">
    <name type="scientific">Weissella confusa</name>
    <name type="common">Lactobacillus confusus</name>
    <dbReference type="NCBI Taxonomy" id="1583"/>
    <lineage>
        <taxon>Bacteria</taxon>
        <taxon>Bacillati</taxon>
        <taxon>Bacillota</taxon>
        <taxon>Bacilli</taxon>
        <taxon>Lactobacillales</taxon>
        <taxon>Lactobacillaceae</taxon>
        <taxon>Weissella</taxon>
    </lineage>
</organism>
<keyword evidence="3" id="KW-1003">Cell membrane</keyword>
<feature type="transmembrane region" description="Helical" evidence="7">
    <location>
        <begin position="121"/>
        <end position="138"/>
    </location>
</feature>
<feature type="transmembrane region" description="Helical" evidence="7">
    <location>
        <begin position="39"/>
        <end position="60"/>
    </location>
</feature>
<feature type="transmembrane region" description="Helical" evidence="7">
    <location>
        <begin position="145"/>
        <end position="166"/>
    </location>
</feature>
<evidence type="ECO:0000256" key="4">
    <source>
        <dbReference type="ARBA" id="ARBA00022692"/>
    </source>
</evidence>
<keyword evidence="9" id="KW-0012">Acyltransferase</keyword>
<reference evidence="9" key="1">
    <citation type="submission" date="2020-08" db="EMBL/GenBank/DDBJ databases">
        <title>Complete genome sequence of Weissella confusa strain FS54 provides insights into metabolic potential.</title>
        <authorList>
            <person name="Fhoula I."/>
            <person name="Najjari A."/>
            <person name="Lekired A."/>
            <person name="Bessrour-Aouam N."/>
            <person name="Jaballah S."/>
            <person name="Klibi N."/>
            <person name="Ouzari H.-I."/>
        </authorList>
    </citation>
    <scope>NUCLEOTIDE SEQUENCE</scope>
    <source>
        <strain evidence="9">FS54</strain>
    </source>
</reference>
<feature type="transmembrane region" description="Helical" evidence="7">
    <location>
        <begin position="172"/>
        <end position="189"/>
    </location>
</feature>
<evidence type="ECO:0000256" key="3">
    <source>
        <dbReference type="ARBA" id="ARBA00022475"/>
    </source>
</evidence>
<evidence type="ECO:0000256" key="5">
    <source>
        <dbReference type="ARBA" id="ARBA00022989"/>
    </source>
</evidence>
<comment type="caution">
    <text evidence="9">The sequence shown here is derived from an EMBL/GenBank/DDBJ whole genome shotgun (WGS) entry which is preliminary data.</text>
</comment>
<gene>
    <name evidence="9" type="ORF">H7R52_15520</name>
</gene>
<protein>
    <submittedName>
        <fullName evidence="9">Acyltransferase</fullName>
    </submittedName>
</protein>
<dbReference type="PANTHER" id="PTHR40074:SF2">
    <property type="entry name" value="O-ACETYLTRANSFERASE WECH"/>
    <property type="match status" value="1"/>
</dbReference>
<feature type="domain" description="Acyltransferase 3" evidence="8">
    <location>
        <begin position="4"/>
        <end position="309"/>
    </location>
</feature>
<keyword evidence="9" id="KW-0808">Transferase</keyword>
<name>A0A923SP12_WEICO</name>
<dbReference type="GO" id="GO:0016413">
    <property type="term" value="F:O-acetyltransferase activity"/>
    <property type="evidence" value="ECO:0007669"/>
    <property type="project" value="TreeGrafter"/>
</dbReference>
<accession>A0A923SP12</accession>
<dbReference type="InterPro" id="IPR002656">
    <property type="entry name" value="Acyl_transf_3_dom"/>
</dbReference>
<sequence>MRISWIDFGKGFTILSVLLVHVMLGVVNSGVPYTAQQLWVPTIVIGFLFTYVMPVFFAMSGYVYKPVKTWQQFFKKSGQRLISLGVPYIAFNVVIYIVKLFGNDKLTLLDLLNIWNQPIAYTWYLFALFGIYVLVDLYHLVGLPLWLQIILGVVTLILVSFDTIHIGLLSQAFRWVLPFILGIAIKEYAILNRKYLTVLATGIFIISSVIAIRQYFMMIEAVNVLDISLLAVKISSVFVFLALYRLIGTEQNRWLTFIGKNSLIVYLVHVPVGTLVMKIIEWRVPGLTVSYWAFMVATLVVTLVFSLVAVLIANRFRVVNVVFQPIKVIASLRESR</sequence>
<feature type="transmembrane region" description="Helical" evidence="7">
    <location>
        <begin position="263"/>
        <end position="280"/>
    </location>
</feature>
<keyword evidence="4 7" id="KW-0812">Transmembrane</keyword>
<dbReference type="AlphaFoldDB" id="A0A923SP12"/>
<dbReference type="Pfam" id="PF01757">
    <property type="entry name" value="Acyl_transf_3"/>
    <property type="match status" value="1"/>
</dbReference>
<dbReference type="GO" id="GO:0009246">
    <property type="term" value="P:enterobacterial common antigen biosynthetic process"/>
    <property type="evidence" value="ECO:0007669"/>
    <property type="project" value="TreeGrafter"/>
</dbReference>
<feature type="transmembrane region" description="Helical" evidence="7">
    <location>
        <begin position="81"/>
        <end position="101"/>
    </location>
</feature>
<evidence type="ECO:0000256" key="2">
    <source>
        <dbReference type="ARBA" id="ARBA00007400"/>
    </source>
</evidence>
<comment type="subcellular location">
    <subcellularLocation>
        <location evidence="1">Cell membrane</location>
        <topology evidence="1">Multi-pass membrane protein</topology>
    </subcellularLocation>
</comment>